<name>X6N2I5_RETFI</name>
<comment type="caution">
    <text evidence="2">The sequence shown here is derived from an EMBL/GenBank/DDBJ whole genome shotgun (WGS) entry which is preliminary data.</text>
</comment>
<dbReference type="EMBL" id="ASPP01012754">
    <property type="protein sequence ID" value="ETO20296.1"/>
    <property type="molecule type" value="Genomic_DNA"/>
</dbReference>
<feature type="transmembrane region" description="Helical" evidence="1">
    <location>
        <begin position="287"/>
        <end position="311"/>
    </location>
</feature>
<protein>
    <submittedName>
        <fullName evidence="2">Uncharacterized protein</fullName>
    </submittedName>
</protein>
<reference evidence="2 3" key="1">
    <citation type="journal article" date="2013" name="Curr. Biol.">
        <title>The Genome of the Foraminiferan Reticulomyxa filosa.</title>
        <authorList>
            <person name="Glockner G."/>
            <person name="Hulsmann N."/>
            <person name="Schleicher M."/>
            <person name="Noegel A.A."/>
            <person name="Eichinger L."/>
            <person name="Gallinger C."/>
            <person name="Pawlowski J."/>
            <person name="Sierra R."/>
            <person name="Euteneuer U."/>
            <person name="Pillet L."/>
            <person name="Moustafa A."/>
            <person name="Platzer M."/>
            <person name="Groth M."/>
            <person name="Szafranski K."/>
            <person name="Schliwa M."/>
        </authorList>
    </citation>
    <scope>NUCLEOTIDE SEQUENCE [LARGE SCALE GENOMIC DNA]</scope>
</reference>
<evidence type="ECO:0000256" key="1">
    <source>
        <dbReference type="SAM" id="Phobius"/>
    </source>
</evidence>
<organism evidence="2 3">
    <name type="scientific">Reticulomyxa filosa</name>
    <dbReference type="NCBI Taxonomy" id="46433"/>
    <lineage>
        <taxon>Eukaryota</taxon>
        <taxon>Sar</taxon>
        <taxon>Rhizaria</taxon>
        <taxon>Retaria</taxon>
        <taxon>Foraminifera</taxon>
        <taxon>Monothalamids</taxon>
        <taxon>Reticulomyxidae</taxon>
        <taxon>Reticulomyxa</taxon>
    </lineage>
</organism>
<feature type="transmembrane region" description="Helical" evidence="1">
    <location>
        <begin position="323"/>
        <end position="347"/>
    </location>
</feature>
<accession>X6N2I5</accession>
<dbReference type="AlphaFoldDB" id="X6N2I5"/>
<dbReference type="Proteomes" id="UP000023152">
    <property type="component" value="Unassembled WGS sequence"/>
</dbReference>
<proteinExistence type="predicted"/>
<keyword evidence="1" id="KW-1133">Transmembrane helix</keyword>
<evidence type="ECO:0000313" key="2">
    <source>
        <dbReference type="EMBL" id="ETO20296.1"/>
    </source>
</evidence>
<sequence length="367" mass="42393">MENDLHFVGTAVQFSENKIIELENVSFFFFLLFSPFGKSSTHLHKHKKKSLVKNEKEEEVGEWKLLEKNFLDYSSSESESESNKEMTELEKQAQPPLPLSRLENTAARSFAPPMDDEVSRHVTKGQEERAVCSLSNESNNDWVVEACSLFPLWHLLVLFFVLVFIVNQFHVDLFNSFDIPFLHSDAGASMARNEGPLSNCMHLFVHYAGRENTDDHTLDVCQNSMATLFEIQCYHTLQSQCFFPQNGQFLYPRDDTLADNPIPLTMLFTPSQSIILLFTFFKNNKLLSIISLYCQFFFSLFLLFFLLFLCCRCSDGFLVGVDMGGLDFTSCFFFFVFKTLILIQLSIRCYNCKPNIKKALQEEHKIF</sequence>
<keyword evidence="1" id="KW-0812">Transmembrane</keyword>
<feature type="transmembrane region" description="Helical" evidence="1">
    <location>
        <begin position="262"/>
        <end position="281"/>
    </location>
</feature>
<keyword evidence="3" id="KW-1185">Reference proteome</keyword>
<keyword evidence="1" id="KW-0472">Membrane</keyword>
<gene>
    <name evidence="2" type="ORF">RFI_16923</name>
</gene>
<feature type="transmembrane region" description="Helical" evidence="1">
    <location>
        <begin position="142"/>
        <end position="166"/>
    </location>
</feature>
<evidence type="ECO:0000313" key="3">
    <source>
        <dbReference type="Proteomes" id="UP000023152"/>
    </source>
</evidence>